<evidence type="ECO:0000313" key="4">
    <source>
        <dbReference type="Proteomes" id="UP000234778"/>
    </source>
</evidence>
<dbReference type="Gene3D" id="3.10.290.10">
    <property type="entry name" value="RNA-binding S4 domain"/>
    <property type="match status" value="1"/>
</dbReference>
<evidence type="ECO:0000256" key="1">
    <source>
        <dbReference type="PROSITE-ProRule" id="PRU00182"/>
    </source>
</evidence>
<dbReference type="RefSeq" id="WP_006549707.1">
    <property type="nucleotide sequence ID" value="NZ_CP136961.1"/>
</dbReference>
<proteinExistence type="predicted"/>
<accession>A0A2I1KV82</accession>
<dbReference type="GO" id="GO:0003723">
    <property type="term" value="F:RNA binding"/>
    <property type="evidence" value="ECO:0007669"/>
    <property type="project" value="UniProtKB-KW"/>
</dbReference>
<dbReference type="EMBL" id="PKHA01000001">
    <property type="protein sequence ID" value="PKY99507.1"/>
    <property type="molecule type" value="Genomic_DNA"/>
</dbReference>
<sequence>MVSKETVRAQALAAAAESGGPASARVDVWLWAVRQCKTRSAATAACKAGHVRVNGEPVKPAQHVVVGDEVRYRVDGFDRILLVTQILLKRVGAPVARRAYADFSAPRPSPLDAPAAIIRDRGAGRPTKKERRALDALRAGVPDVDIEHILDVD</sequence>
<dbReference type="GeneID" id="81707528"/>
<feature type="domain" description="RNA-binding S4" evidence="2">
    <location>
        <begin position="24"/>
        <end position="89"/>
    </location>
</feature>
<evidence type="ECO:0000259" key="2">
    <source>
        <dbReference type="SMART" id="SM00363"/>
    </source>
</evidence>
<dbReference type="Pfam" id="PF01479">
    <property type="entry name" value="S4"/>
    <property type="match status" value="1"/>
</dbReference>
<protein>
    <submittedName>
        <fullName evidence="3">RNA-binding protein</fullName>
    </submittedName>
</protein>
<name>A0A2I1KV82_9ACTO</name>
<dbReference type="CDD" id="cd00165">
    <property type="entry name" value="S4"/>
    <property type="match status" value="1"/>
</dbReference>
<dbReference type="SMART" id="SM00363">
    <property type="entry name" value="S4"/>
    <property type="match status" value="1"/>
</dbReference>
<dbReference type="AlphaFoldDB" id="A0A2I1KV82"/>
<dbReference type="InterPro" id="IPR002942">
    <property type="entry name" value="S4_RNA-bd"/>
</dbReference>
<dbReference type="Proteomes" id="UP000234778">
    <property type="component" value="Unassembled WGS sequence"/>
</dbReference>
<reference evidence="3 4" key="1">
    <citation type="submission" date="2017-12" db="EMBL/GenBank/DDBJ databases">
        <title>Phylogenetic diversity of female urinary microbiome.</title>
        <authorList>
            <person name="Thomas-White K."/>
            <person name="Wolfe A.J."/>
        </authorList>
    </citation>
    <scope>NUCLEOTIDE SEQUENCE [LARGE SCALE GENOMIC DNA]</scope>
    <source>
        <strain evidence="3 4">UMB0319</strain>
    </source>
</reference>
<evidence type="ECO:0000313" key="3">
    <source>
        <dbReference type="EMBL" id="PKY99507.1"/>
    </source>
</evidence>
<dbReference type="PROSITE" id="PS50889">
    <property type="entry name" value="S4"/>
    <property type="match status" value="1"/>
</dbReference>
<gene>
    <name evidence="3" type="ORF">CYJ26_01015</name>
</gene>
<comment type="caution">
    <text evidence="3">The sequence shown here is derived from an EMBL/GenBank/DDBJ whole genome shotgun (WGS) entry which is preliminary data.</text>
</comment>
<keyword evidence="1" id="KW-0694">RNA-binding</keyword>
<organism evidence="3 4">
    <name type="scientific">Actinomyces urogenitalis</name>
    <dbReference type="NCBI Taxonomy" id="103621"/>
    <lineage>
        <taxon>Bacteria</taxon>
        <taxon>Bacillati</taxon>
        <taxon>Actinomycetota</taxon>
        <taxon>Actinomycetes</taxon>
        <taxon>Actinomycetales</taxon>
        <taxon>Actinomycetaceae</taxon>
        <taxon>Actinomyces</taxon>
    </lineage>
</organism>
<dbReference type="SUPFAM" id="SSF55174">
    <property type="entry name" value="Alpha-L RNA-binding motif"/>
    <property type="match status" value="1"/>
</dbReference>
<dbReference type="InterPro" id="IPR036986">
    <property type="entry name" value="S4_RNA-bd_sf"/>
</dbReference>